<organism evidence="1 2">
    <name type="scientific">Belliella kenyensis</name>
    <dbReference type="NCBI Taxonomy" id="1472724"/>
    <lineage>
        <taxon>Bacteria</taxon>
        <taxon>Pseudomonadati</taxon>
        <taxon>Bacteroidota</taxon>
        <taxon>Cytophagia</taxon>
        <taxon>Cytophagales</taxon>
        <taxon>Cyclobacteriaceae</taxon>
        <taxon>Belliella</taxon>
    </lineage>
</organism>
<proteinExistence type="predicted"/>
<protein>
    <submittedName>
        <fullName evidence="1">DUF1684 domain-containing protein</fullName>
    </submittedName>
</protein>
<sequence>MLNLNRYFTIISLSVVFACTSSEVSHYAIEETDHQKEISTWYSDRMSSLKSENGWLNLVGLHWFEEDTLQASELDVPDFPMMGIWYTSAGKVYFEPALDNVKIGNEVIHNQVLIFDPELDLASTLIYEDFRITPLQRGELTGLRIRDLSANQVQEFTGIERFPVSLDWRMIAEFVPYVPVKEIPISNVLGQTYPAKALGYLRFDYEGKAYQLDALEEGDQLFLIFADGTSGAETYGGGRYLYVNKADSSGKVVLDFNKAFNPPCVFTPFATCPLPPRQNILTLAIEAGEKYWEKVKD</sequence>
<dbReference type="PANTHER" id="PTHR41913">
    <property type="entry name" value="DUF1684 DOMAIN-CONTAINING PROTEIN"/>
    <property type="match status" value="1"/>
</dbReference>
<dbReference type="PANTHER" id="PTHR41913:SF1">
    <property type="entry name" value="DUF1684 DOMAIN-CONTAINING PROTEIN"/>
    <property type="match status" value="1"/>
</dbReference>
<gene>
    <name evidence="1" type="ORF">ACFOUP_08655</name>
</gene>
<dbReference type="Proteomes" id="UP001595766">
    <property type="component" value="Unassembled WGS sequence"/>
</dbReference>
<comment type="caution">
    <text evidence="1">The sequence shown here is derived from an EMBL/GenBank/DDBJ whole genome shotgun (WGS) entry which is preliminary data.</text>
</comment>
<dbReference type="EMBL" id="JBHSAV010000030">
    <property type="protein sequence ID" value="MFC3976443.1"/>
    <property type="molecule type" value="Genomic_DNA"/>
</dbReference>
<keyword evidence="2" id="KW-1185">Reference proteome</keyword>
<dbReference type="RefSeq" id="WP_241297322.1">
    <property type="nucleotide sequence ID" value="NZ_JAKZGR010000019.1"/>
</dbReference>
<accession>A0ABV8EM66</accession>
<dbReference type="InterPro" id="IPR012467">
    <property type="entry name" value="DUF1684"/>
</dbReference>
<dbReference type="PROSITE" id="PS51257">
    <property type="entry name" value="PROKAR_LIPOPROTEIN"/>
    <property type="match status" value="1"/>
</dbReference>
<reference evidence="2" key="1">
    <citation type="journal article" date="2019" name="Int. J. Syst. Evol. Microbiol.">
        <title>The Global Catalogue of Microorganisms (GCM) 10K type strain sequencing project: providing services to taxonomists for standard genome sequencing and annotation.</title>
        <authorList>
            <consortium name="The Broad Institute Genomics Platform"/>
            <consortium name="The Broad Institute Genome Sequencing Center for Infectious Disease"/>
            <person name="Wu L."/>
            <person name="Ma J."/>
        </authorList>
    </citation>
    <scope>NUCLEOTIDE SEQUENCE [LARGE SCALE GENOMIC DNA]</scope>
    <source>
        <strain evidence="2">CECT 8551</strain>
    </source>
</reference>
<name>A0ABV8EM66_9BACT</name>
<dbReference type="Pfam" id="PF07920">
    <property type="entry name" value="DUF1684"/>
    <property type="match status" value="1"/>
</dbReference>
<evidence type="ECO:0000313" key="2">
    <source>
        <dbReference type="Proteomes" id="UP001595766"/>
    </source>
</evidence>
<evidence type="ECO:0000313" key="1">
    <source>
        <dbReference type="EMBL" id="MFC3976443.1"/>
    </source>
</evidence>